<evidence type="ECO:0000256" key="10">
    <source>
        <dbReference type="SAM" id="MobiDB-lite"/>
    </source>
</evidence>
<organism evidence="13 14">
    <name type="scientific">Malassezia japonica</name>
    <dbReference type="NCBI Taxonomy" id="223818"/>
    <lineage>
        <taxon>Eukaryota</taxon>
        <taxon>Fungi</taxon>
        <taxon>Dikarya</taxon>
        <taxon>Basidiomycota</taxon>
        <taxon>Ustilaginomycotina</taxon>
        <taxon>Malasseziomycetes</taxon>
        <taxon>Malasseziales</taxon>
        <taxon>Malasseziaceae</taxon>
        <taxon>Malassezia</taxon>
    </lineage>
</organism>
<feature type="region of interest" description="Disordered" evidence="10">
    <location>
        <begin position="280"/>
        <end position="326"/>
    </location>
</feature>
<proteinExistence type="inferred from homology"/>
<feature type="compositionally biased region" description="Polar residues" evidence="10">
    <location>
        <begin position="242"/>
        <end position="251"/>
    </location>
</feature>
<keyword evidence="5" id="KW-0378">Hydrolase</keyword>
<evidence type="ECO:0000256" key="3">
    <source>
        <dbReference type="ARBA" id="ARBA00022525"/>
    </source>
</evidence>
<dbReference type="GO" id="GO:0004338">
    <property type="term" value="F:glucan exo-1,3-beta-glucosidase activity"/>
    <property type="evidence" value="ECO:0007669"/>
    <property type="project" value="UniProtKB-EC"/>
</dbReference>
<feature type="domain" description="Glycoside hydrolase family 5" evidence="12">
    <location>
        <begin position="463"/>
        <end position="701"/>
    </location>
</feature>
<evidence type="ECO:0000256" key="2">
    <source>
        <dbReference type="ARBA" id="ARBA00005641"/>
    </source>
</evidence>
<dbReference type="SUPFAM" id="SSF51445">
    <property type="entry name" value="(Trans)glycosidases"/>
    <property type="match status" value="1"/>
</dbReference>
<evidence type="ECO:0000313" key="14">
    <source>
        <dbReference type="Proteomes" id="UP001217754"/>
    </source>
</evidence>
<dbReference type="InterPro" id="IPR001547">
    <property type="entry name" value="Glyco_hydro_5"/>
</dbReference>
<keyword evidence="3" id="KW-0964">Secreted</keyword>
<dbReference type="EMBL" id="CP119958">
    <property type="protein sequence ID" value="WFD37919.1"/>
    <property type="molecule type" value="Genomic_DNA"/>
</dbReference>
<feature type="transmembrane region" description="Helical" evidence="11">
    <location>
        <begin position="338"/>
        <end position="361"/>
    </location>
</feature>
<evidence type="ECO:0000256" key="1">
    <source>
        <dbReference type="ARBA" id="ARBA00004613"/>
    </source>
</evidence>
<dbReference type="GO" id="GO:0005576">
    <property type="term" value="C:extracellular region"/>
    <property type="evidence" value="ECO:0007669"/>
    <property type="project" value="UniProtKB-SubCell"/>
</dbReference>
<dbReference type="PANTHER" id="PTHR31297:SF1">
    <property type="entry name" value="GLUCAN 1,3-BETA-GLUCOSIDASE I_II-RELATED"/>
    <property type="match status" value="1"/>
</dbReference>
<feature type="compositionally biased region" description="Polar residues" evidence="10">
    <location>
        <begin position="1"/>
        <end position="11"/>
    </location>
</feature>
<dbReference type="Gene3D" id="3.20.20.80">
    <property type="entry name" value="Glycosidases"/>
    <property type="match status" value="1"/>
</dbReference>
<accession>A0AAF0J9S7</accession>
<comment type="similarity">
    <text evidence="2">Belongs to the glycosyl hydrolase 5 (cellulase A) family.</text>
</comment>
<reference evidence="13" key="1">
    <citation type="submission" date="2023-03" db="EMBL/GenBank/DDBJ databases">
        <title>Mating type loci evolution in Malassezia.</title>
        <authorList>
            <person name="Coelho M.A."/>
        </authorList>
    </citation>
    <scope>NUCLEOTIDE SEQUENCE</scope>
    <source>
        <strain evidence="13">CBS 9431</strain>
    </source>
</reference>
<gene>
    <name evidence="13" type="ORF">MJAP1_000866</name>
</gene>
<keyword evidence="14" id="KW-1185">Reference proteome</keyword>
<dbReference type="InterPro" id="IPR017853">
    <property type="entry name" value="GH"/>
</dbReference>
<evidence type="ECO:0000259" key="12">
    <source>
        <dbReference type="Pfam" id="PF00150"/>
    </source>
</evidence>
<dbReference type="Proteomes" id="UP001217754">
    <property type="component" value="Chromosome 1"/>
</dbReference>
<dbReference type="PANTHER" id="PTHR31297">
    <property type="entry name" value="GLUCAN ENDO-1,6-BETA-GLUCOSIDASE B"/>
    <property type="match status" value="1"/>
</dbReference>
<feature type="region of interest" description="Disordered" evidence="10">
    <location>
        <begin position="1"/>
        <end position="123"/>
    </location>
</feature>
<dbReference type="RefSeq" id="XP_060120816.1">
    <property type="nucleotide sequence ID" value="XM_060264833.1"/>
</dbReference>
<evidence type="ECO:0000256" key="9">
    <source>
        <dbReference type="ARBA" id="ARBA00038929"/>
    </source>
</evidence>
<comment type="subcellular location">
    <subcellularLocation>
        <location evidence="1">Secreted</location>
    </subcellularLocation>
</comment>
<feature type="compositionally biased region" description="Polar residues" evidence="10">
    <location>
        <begin position="97"/>
        <end position="109"/>
    </location>
</feature>
<evidence type="ECO:0000256" key="4">
    <source>
        <dbReference type="ARBA" id="ARBA00022729"/>
    </source>
</evidence>
<dbReference type="EC" id="3.2.1.58" evidence="9"/>
<evidence type="ECO:0000313" key="13">
    <source>
        <dbReference type="EMBL" id="WFD37919.1"/>
    </source>
</evidence>
<keyword evidence="6" id="KW-0326">Glycosidase</keyword>
<evidence type="ECO:0000256" key="7">
    <source>
        <dbReference type="ARBA" id="ARBA00023316"/>
    </source>
</evidence>
<dbReference type="GO" id="GO:0009251">
    <property type="term" value="P:glucan catabolic process"/>
    <property type="evidence" value="ECO:0007669"/>
    <property type="project" value="TreeGrafter"/>
</dbReference>
<evidence type="ECO:0000256" key="5">
    <source>
        <dbReference type="ARBA" id="ARBA00022801"/>
    </source>
</evidence>
<feature type="compositionally biased region" description="Low complexity" evidence="10">
    <location>
        <begin position="62"/>
        <end position="92"/>
    </location>
</feature>
<sequence length="793" mass="87641">MSFSPSHNAPSLPQEFPMDQLRERTQQRDPSFGSESGVFYPMSSPPMDHQTYSGAHPHKPQQHLSPHLPQQHLSQQPVQQQQQQQFQRSPQLGGQAIQPQDSYYSQGNYDFTPERSPNFDSPALVPANLQADHPRWAYSPGQQAVPLRQGPYLDAEPGMDESFHDASSLRGGRTNVYGPDYNDAFANSNSFFFDEGAKTGTPQKGAYPSHTPVDSSLVHGRTESPYEGGMPLSPSNVPAYAKQQNQDSYPSGGTAAARAAAAAAGYTSPHTRNAQMFSAPSQEFGGLNSPPSRGQLNNASTQNLHAAGSPGRGRDAEYQGLDGKPHKSAGWLSGWRKWALLGLLIVIILAVALGAGLGAGLKKHGDAKSNIAKANGNKDNVANPDTTSPKLAALPPWDWTDSNKKVYGVNAGGQFLLERWLFEDWMVQTGGADAWDEYTMSKNLGPQKMKDVLNNHMATWFVEDHMDQFQKLGINMVRVPIGYWPFFDSSKVNEPYVNASQLAYFSATLNWAWRRGMYVLVDLHGLPGSQNGDQSSGRNMSTVAGPEAAQKGNWYEDQNQQYSKQIVNTMLQWMDKHPARSVIAGFTPVNEPQSMGSNKTRLSTLKEFYTFSINAAKKYNMPLVLHHAFVDDPYKYWSDFMEEQDPSMVIFDDHPYPAWYQTPEPEDQDDISQNICKLGTQGKDFPIPTVMGEYSAVTNVNTSQFTTDYLNTQLKVYGWSGGSMFFNFRANTSDNPQAGPPPVIGRKYSLLDMIPQGNQVGQFPTYPKSGSVADFTDGLSSACGTRPKYSWEK</sequence>
<keyword evidence="4" id="KW-0732">Signal</keyword>
<dbReference type="GO" id="GO:0071555">
    <property type="term" value="P:cell wall organization"/>
    <property type="evidence" value="ECO:0007669"/>
    <property type="project" value="UniProtKB-KW"/>
</dbReference>
<dbReference type="GeneID" id="85224515"/>
<evidence type="ECO:0000256" key="11">
    <source>
        <dbReference type="SAM" id="Phobius"/>
    </source>
</evidence>
<keyword evidence="11" id="KW-0812">Transmembrane</keyword>
<keyword evidence="11" id="KW-1133">Transmembrane helix</keyword>
<evidence type="ECO:0000256" key="6">
    <source>
        <dbReference type="ARBA" id="ARBA00023295"/>
    </source>
</evidence>
<dbReference type="GO" id="GO:0009986">
    <property type="term" value="C:cell surface"/>
    <property type="evidence" value="ECO:0007669"/>
    <property type="project" value="TreeGrafter"/>
</dbReference>
<protein>
    <recommendedName>
        <fullName evidence="9">glucan 1,3-beta-glucosidase</fullName>
        <ecNumber evidence="9">3.2.1.58</ecNumber>
    </recommendedName>
</protein>
<feature type="compositionally biased region" description="Polar residues" evidence="10">
    <location>
        <begin position="289"/>
        <end position="304"/>
    </location>
</feature>
<name>A0AAF0J9S7_9BASI</name>
<keyword evidence="7" id="KW-0961">Cell wall biogenesis/degradation</keyword>
<evidence type="ECO:0000256" key="8">
    <source>
        <dbReference type="ARBA" id="ARBA00036824"/>
    </source>
</evidence>
<dbReference type="Pfam" id="PF00150">
    <property type="entry name" value="Cellulase"/>
    <property type="match status" value="1"/>
</dbReference>
<comment type="catalytic activity">
    <reaction evidence="8">
        <text>Successive hydrolysis of beta-D-glucose units from the non-reducing ends of (1-&gt;3)-beta-D-glucans, releasing alpha-glucose.</text>
        <dbReference type="EC" id="3.2.1.58"/>
    </reaction>
</comment>
<feature type="region of interest" description="Disordered" evidence="10">
    <location>
        <begin position="200"/>
        <end position="254"/>
    </location>
</feature>
<dbReference type="AlphaFoldDB" id="A0AAF0J9S7"/>
<dbReference type="InterPro" id="IPR050386">
    <property type="entry name" value="Glycosyl_hydrolase_5"/>
</dbReference>
<keyword evidence="11" id="KW-0472">Membrane</keyword>